<keyword evidence="2" id="KW-0378">Hydrolase</keyword>
<dbReference type="SUPFAM" id="SSF53335">
    <property type="entry name" value="S-adenosyl-L-methionine-dependent methyltransferases"/>
    <property type="match status" value="1"/>
</dbReference>
<sequence>MASIDITQIIETTVPAVPQIYAYTTPEIARHNGWTKIGYTEQDVRERIKQQTHTADVQWHLEWSGNATWEHRAGTFRDTDFHAYLEKQGVEREPKKEWFKISGEESHQQFYRFRDTDGVLDTPGAASYTLRAEQQRAVEQTSAFARAHWDEGGAHGGEFLWNAKPRFGKTLTAYDLCRGIGAQKVLIVTNRPAIANSWYDDYVKFVGVEGGYRFISGVDALAGKPYCLSREEYLRAIRNDPEGPKGFIEFVSLQDLKGSIRFGGVYQKLDEVADLTWDVLIIDEAHEGVDTFKTDVAFDHIKRRFTLHLSGTPFKAIANEKFADDAIYNWTYADEQQAKRDWPADSEQPNPYANLPKLNLLTYQMSDIVEQEARGGMEIDGEQTEFAFDLNEFFSTKQNGGFVHDADVDKFLDALTTQEKFPFSTPELRDELRHTFWMLNRVDSARALAKKLQAHPVFKDYEVVLAAGDGKIDADDENEKSLDKVRRAIKDHDRTITLSVGQLTTGVTVPEWTAVLMLSNMASPALYMQAAFRSQNPCLFDLGGGNYARKENAYVFDFDPARTLTIFEQFANDLYGETARGGGDVETRERHIRQLLNFFPVYGEDDEGQMVELDAEQVLSVPRRIHAREVVKRGFMSNFLFQNIASVFRAPAEVVEIIQRFDPYEQGKAQNAEKNKVEIDEGTARDLSINDEGEVEIPDEQVVGKAADIFGPKVYGDVVVEFSGQVQDIAKAHAADDDDRAMLDNLKEAFKQSVTAPLVQAAKESYGSELKPRQQQQIERKVQADADIQLNRQVGDYQIQARRIEQSRKDELKAATSAAERAEVNQRHDEQKAEAFQALAQKLEDSREELVQSAGETVVREVETAKKEEEKQGIEDKVRAHLRGFSRTIPSFLMAYGEEGTTLANFDTVIPADVFLDVTSITVDEFRFLRDGGDYIDAETGEVKHFVGHLFDEVVFNDSVSEFIKLRERLANYFDESQTEDIFDYVPPQKTNQIFTPRNVVVEMVDLFEKENPGCFDDPSHTFADLYMKSGLYITEIIKRLYRSEGMKAAFPDDRERLDHILEHQVFGIAPTKIIYEIATHFILGFHDEVGQGCDSNFELADSAELAKEGTLDAYVERVFGPKLGEA</sequence>
<accession>A0A087AF32</accession>
<proteinExistence type="predicted"/>
<dbReference type="InterPro" id="IPR029063">
    <property type="entry name" value="SAM-dependent_MTases_sf"/>
</dbReference>
<dbReference type="InterPro" id="IPR027417">
    <property type="entry name" value="P-loop_NTPase"/>
</dbReference>
<dbReference type="GO" id="GO:0003677">
    <property type="term" value="F:DNA binding"/>
    <property type="evidence" value="ECO:0007669"/>
    <property type="project" value="InterPro"/>
</dbReference>
<dbReference type="eggNOG" id="COG1061">
    <property type="taxonomic scope" value="Bacteria"/>
</dbReference>
<keyword evidence="2" id="KW-0540">Nuclease</keyword>
<dbReference type="Proteomes" id="UP000028995">
    <property type="component" value="Unassembled WGS sequence"/>
</dbReference>
<dbReference type="InterPro" id="IPR018306">
    <property type="entry name" value="Phage_T5_Orf172_DNA-bd"/>
</dbReference>
<dbReference type="Gene3D" id="3.40.50.150">
    <property type="entry name" value="Vaccinia Virus protein VP39"/>
    <property type="match status" value="1"/>
</dbReference>
<dbReference type="EMBL" id="JGYU01000005">
    <property type="protein sequence ID" value="KFI57382.1"/>
    <property type="molecule type" value="Genomic_DNA"/>
</dbReference>
<dbReference type="STRING" id="35760.BCHO_0800"/>
<dbReference type="SUPFAM" id="SSF52540">
    <property type="entry name" value="P-loop containing nucleoside triphosphate hydrolases"/>
    <property type="match status" value="2"/>
</dbReference>
<evidence type="ECO:0000313" key="3">
    <source>
        <dbReference type="Proteomes" id="UP000028995"/>
    </source>
</evidence>
<evidence type="ECO:0000313" key="2">
    <source>
        <dbReference type="EMBL" id="KFI57382.1"/>
    </source>
</evidence>
<reference evidence="2 3" key="1">
    <citation type="submission" date="2014-03" db="EMBL/GenBank/DDBJ databases">
        <title>Genomics of Bifidobacteria.</title>
        <authorList>
            <person name="Ventura M."/>
            <person name="Milani C."/>
            <person name="Lugli G.A."/>
        </authorList>
    </citation>
    <scope>NUCLEOTIDE SEQUENCE [LARGE SCALE GENOMIC DNA]</scope>
    <source>
        <strain evidence="2 3">LMG 10510</strain>
    </source>
</reference>
<dbReference type="GO" id="GO:0005524">
    <property type="term" value="F:ATP binding"/>
    <property type="evidence" value="ECO:0007669"/>
    <property type="project" value="InterPro"/>
</dbReference>
<evidence type="ECO:0000259" key="1">
    <source>
        <dbReference type="SMART" id="SM00974"/>
    </source>
</evidence>
<dbReference type="AlphaFoldDB" id="A0A087AF32"/>
<dbReference type="Pfam" id="PF04851">
    <property type="entry name" value="ResIII"/>
    <property type="match status" value="1"/>
</dbReference>
<dbReference type="SMART" id="SM00974">
    <property type="entry name" value="T5orf172"/>
    <property type="match status" value="1"/>
</dbReference>
<keyword evidence="3" id="KW-1185">Reference proteome</keyword>
<dbReference type="RefSeq" id="WP_024540845.1">
    <property type="nucleotide sequence ID" value="NZ_JGYU01000005.1"/>
</dbReference>
<keyword evidence="2" id="KW-0255">Endonuclease</keyword>
<gene>
    <name evidence="2" type="ORF">BCHO_0800</name>
</gene>
<name>A0A087AF32_9BIFI</name>
<dbReference type="InterPro" id="IPR006935">
    <property type="entry name" value="Helicase/UvrB_N"/>
</dbReference>
<dbReference type="GO" id="GO:0004519">
    <property type="term" value="F:endonuclease activity"/>
    <property type="evidence" value="ECO:0007669"/>
    <property type="project" value="UniProtKB-KW"/>
</dbReference>
<comment type="caution">
    <text evidence="2">The sequence shown here is derived from an EMBL/GenBank/DDBJ whole genome shotgun (WGS) entry which is preliminary data.</text>
</comment>
<dbReference type="OrthoDB" id="9813673at2"/>
<feature type="domain" description="Bacteriophage T5 Orf172 DNA-binding" evidence="1">
    <location>
        <begin position="29"/>
        <end position="113"/>
    </location>
</feature>
<protein>
    <submittedName>
        <fullName evidence="2">Type II restriction endonuclease</fullName>
    </submittedName>
</protein>
<dbReference type="GO" id="GO:0016787">
    <property type="term" value="F:hydrolase activity"/>
    <property type="evidence" value="ECO:0007669"/>
    <property type="project" value="InterPro"/>
</dbReference>
<organism evidence="2 3">
    <name type="scientific">Bifidobacterium choerinum</name>
    <dbReference type="NCBI Taxonomy" id="35760"/>
    <lineage>
        <taxon>Bacteria</taxon>
        <taxon>Bacillati</taxon>
        <taxon>Actinomycetota</taxon>
        <taxon>Actinomycetes</taxon>
        <taxon>Bifidobacteriales</taxon>
        <taxon>Bifidobacteriaceae</taxon>
        <taxon>Bifidobacterium</taxon>
    </lineage>
</organism>
<dbReference type="Gene3D" id="3.40.50.300">
    <property type="entry name" value="P-loop containing nucleotide triphosphate hydrolases"/>
    <property type="match status" value="2"/>
</dbReference>